<dbReference type="HOGENOM" id="CLU_1818846_0_0_1"/>
<name>J3MX65_ORYBR</name>
<dbReference type="EnsemblPlants" id="OB09G15940.1">
    <property type="protein sequence ID" value="OB09G15940.1"/>
    <property type="gene ID" value="OB09G15940"/>
</dbReference>
<reference evidence="2" key="2">
    <citation type="submission" date="2013-04" db="UniProtKB">
        <authorList>
            <consortium name="EnsemblPlants"/>
        </authorList>
    </citation>
    <scope>IDENTIFICATION</scope>
</reference>
<protein>
    <submittedName>
        <fullName evidence="2">Uncharacterized protein</fullName>
    </submittedName>
</protein>
<evidence type="ECO:0000256" key="1">
    <source>
        <dbReference type="SAM" id="MobiDB-lite"/>
    </source>
</evidence>
<feature type="region of interest" description="Disordered" evidence="1">
    <location>
        <begin position="1"/>
        <end position="32"/>
    </location>
</feature>
<organism evidence="2">
    <name type="scientific">Oryza brachyantha</name>
    <name type="common">malo sina</name>
    <dbReference type="NCBI Taxonomy" id="4533"/>
    <lineage>
        <taxon>Eukaryota</taxon>
        <taxon>Viridiplantae</taxon>
        <taxon>Streptophyta</taxon>
        <taxon>Embryophyta</taxon>
        <taxon>Tracheophyta</taxon>
        <taxon>Spermatophyta</taxon>
        <taxon>Magnoliopsida</taxon>
        <taxon>Liliopsida</taxon>
        <taxon>Poales</taxon>
        <taxon>Poaceae</taxon>
        <taxon>BOP clade</taxon>
        <taxon>Oryzoideae</taxon>
        <taxon>Oryzeae</taxon>
        <taxon>Oryzinae</taxon>
        <taxon>Oryza</taxon>
    </lineage>
</organism>
<keyword evidence="3" id="KW-1185">Reference proteome</keyword>
<sequence>MQQIEPSRDVTPPCHPLYAHHGGHGGDMGLGRPQHRVAMVAADQSTPSSHNPCDRKPSYALCRSASLRRRWLGATLLGTRSPAALSFLVCIRNESPTTRRPWVPTLASTSTTPISTSLTRGGAIKLVYWGHRGQNTLILLNF</sequence>
<dbReference type="Proteomes" id="UP000006038">
    <property type="component" value="Chromosome 9"/>
</dbReference>
<dbReference type="Gramene" id="OB09G15940.1">
    <property type="protein sequence ID" value="OB09G15940.1"/>
    <property type="gene ID" value="OB09G15940"/>
</dbReference>
<evidence type="ECO:0000313" key="3">
    <source>
        <dbReference type="Proteomes" id="UP000006038"/>
    </source>
</evidence>
<dbReference type="AlphaFoldDB" id="J3MX65"/>
<reference evidence="2" key="1">
    <citation type="journal article" date="2013" name="Nat. Commun.">
        <title>Whole-genome sequencing of Oryza brachyantha reveals mechanisms underlying Oryza genome evolution.</title>
        <authorList>
            <person name="Chen J."/>
            <person name="Huang Q."/>
            <person name="Gao D."/>
            <person name="Wang J."/>
            <person name="Lang Y."/>
            <person name="Liu T."/>
            <person name="Li B."/>
            <person name="Bai Z."/>
            <person name="Luis Goicoechea J."/>
            <person name="Liang C."/>
            <person name="Chen C."/>
            <person name="Zhang W."/>
            <person name="Sun S."/>
            <person name="Liao Y."/>
            <person name="Zhang X."/>
            <person name="Yang L."/>
            <person name="Song C."/>
            <person name="Wang M."/>
            <person name="Shi J."/>
            <person name="Liu G."/>
            <person name="Liu J."/>
            <person name="Zhou H."/>
            <person name="Zhou W."/>
            <person name="Yu Q."/>
            <person name="An N."/>
            <person name="Chen Y."/>
            <person name="Cai Q."/>
            <person name="Wang B."/>
            <person name="Liu B."/>
            <person name="Min J."/>
            <person name="Huang Y."/>
            <person name="Wu H."/>
            <person name="Li Z."/>
            <person name="Zhang Y."/>
            <person name="Yin Y."/>
            <person name="Song W."/>
            <person name="Jiang J."/>
            <person name="Jackson S.A."/>
            <person name="Wing R.A."/>
            <person name="Wang J."/>
            <person name="Chen M."/>
        </authorList>
    </citation>
    <scope>NUCLEOTIDE SEQUENCE [LARGE SCALE GENOMIC DNA]</scope>
    <source>
        <strain evidence="2">cv. IRGC 101232</strain>
    </source>
</reference>
<proteinExistence type="predicted"/>
<accession>J3MX65</accession>
<evidence type="ECO:0000313" key="2">
    <source>
        <dbReference type="EnsemblPlants" id="OB09G15940.1"/>
    </source>
</evidence>